<dbReference type="InterPro" id="IPR036910">
    <property type="entry name" value="HMG_box_dom_sf"/>
</dbReference>
<protein>
    <recommendedName>
        <fullName evidence="2">SprT-like domain-containing protein</fullName>
    </recommendedName>
</protein>
<dbReference type="HOGENOM" id="CLU_012966_3_0_1"/>
<dbReference type="Gene3D" id="1.10.30.10">
    <property type="entry name" value="High mobility group box domain"/>
    <property type="match status" value="1"/>
</dbReference>
<gene>
    <name evidence="3" type="ORF">OIDMADRAFT_54116</name>
</gene>
<feature type="compositionally biased region" description="Basic and acidic residues" evidence="1">
    <location>
        <begin position="1"/>
        <end position="28"/>
    </location>
</feature>
<organism evidence="3 4">
    <name type="scientific">Oidiodendron maius (strain Zn)</name>
    <dbReference type="NCBI Taxonomy" id="913774"/>
    <lineage>
        <taxon>Eukaryota</taxon>
        <taxon>Fungi</taxon>
        <taxon>Dikarya</taxon>
        <taxon>Ascomycota</taxon>
        <taxon>Pezizomycotina</taxon>
        <taxon>Leotiomycetes</taxon>
        <taxon>Leotiomycetes incertae sedis</taxon>
        <taxon>Myxotrichaceae</taxon>
        <taxon>Oidiodendron</taxon>
    </lineage>
</organism>
<dbReference type="SMART" id="SM00731">
    <property type="entry name" value="SprT"/>
    <property type="match status" value="1"/>
</dbReference>
<evidence type="ECO:0000313" key="3">
    <source>
        <dbReference type="EMBL" id="KIN00976.1"/>
    </source>
</evidence>
<reference evidence="3 4" key="1">
    <citation type="submission" date="2014-04" db="EMBL/GenBank/DDBJ databases">
        <authorList>
            <consortium name="DOE Joint Genome Institute"/>
            <person name="Kuo A."/>
            <person name="Martino E."/>
            <person name="Perotto S."/>
            <person name="Kohler A."/>
            <person name="Nagy L.G."/>
            <person name="Floudas D."/>
            <person name="Copeland A."/>
            <person name="Barry K.W."/>
            <person name="Cichocki N."/>
            <person name="Veneault-Fourrey C."/>
            <person name="LaButti K."/>
            <person name="Lindquist E.A."/>
            <person name="Lipzen A."/>
            <person name="Lundell T."/>
            <person name="Morin E."/>
            <person name="Murat C."/>
            <person name="Sun H."/>
            <person name="Tunlid A."/>
            <person name="Henrissat B."/>
            <person name="Grigoriev I.V."/>
            <person name="Hibbett D.S."/>
            <person name="Martin F."/>
            <person name="Nordberg H.P."/>
            <person name="Cantor M.N."/>
            <person name="Hua S.X."/>
        </authorList>
    </citation>
    <scope>NUCLEOTIDE SEQUENCE [LARGE SCALE GENOMIC DNA]</scope>
    <source>
        <strain evidence="3 4">Zn</strain>
    </source>
</reference>
<dbReference type="PANTHER" id="PTHR23099:SF0">
    <property type="entry name" value="GERM CELL NUCLEAR ACIDIC PROTEIN"/>
    <property type="match status" value="1"/>
</dbReference>
<evidence type="ECO:0000256" key="1">
    <source>
        <dbReference type="SAM" id="MobiDB-lite"/>
    </source>
</evidence>
<dbReference type="Pfam" id="PF10263">
    <property type="entry name" value="SprT-like"/>
    <property type="match status" value="1"/>
</dbReference>
<feature type="region of interest" description="Disordered" evidence="1">
    <location>
        <begin position="1"/>
        <end position="63"/>
    </location>
</feature>
<dbReference type="GO" id="GO:0005634">
    <property type="term" value="C:nucleus"/>
    <property type="evidence" value="ECO:0007669"/>
    <property type="project" value="TreeGrafter"/>
</dbReference>
<dbReference type="PANTHER" id="PTHR23099">
    <property type="entry name" value="TRANSCRIPTIONAL REGULATOR"/>
    <property type="match status" value="1"/>
</dbReference>
<feature type="compositionally biased region" description="Basic residues" evidence="1">
    <location>
        <begin position="136"/>
        <end position="146"/>
    </location>
</feature>
<dbReference type="AlphaFoldDB" id="A0A0C3GY05"/>
<dbReference type="GO" id="GO:0006950">
    <property type="term" value="P:response to stress"/>
    <property type="evidence" value="ECO:0007669"/>
    <property type="project" value="UniProtKB-ARBA"/>
</dbReference>
<evidence type="ECO:0000313" key="4">
    <source>
        <dbReference type="Proteomes" id="UP000054321"/>
    </source>
</evidence>
<feature type="domain" description="SprT-like" evidence="2">
    <location>
        <begin position="346"/>
        <end position="516"/>
    </location>
</feature>
<dbReference type="CDD" id="cd00084">
    <property type="entry name" value="HMG-box_SF"/>
    <property type="match status" value="1"/>
</dbReference>
<evidence type="ECO:0000259" key="2">
    <source>
        <dbReference type="SMART" id="SM00731"/>
    </source>
</evidence>
<dbReference type="EMBL" id="KN832876">
    <property type="protein sequence ID" value="KIN00976.1"/>
    <property type="molecule type" value="Genomic_DNA"/>
</dbReference>
<dbReference type="InParanoid" id="A0A0C3GY05"/>
<feature type="region of interest" description="Disordered" evidence="1">
    <location>
        <begin position="294"/>
        <end position="326"/>
    </location>
</feature>
<dbReference type="Proteomes" id="UP000054321">
    <property type="component" value="Unassembled WGS sequence"/>
</dbReference>
<proteinExistence type="predicted"/>
<name>A0A0C3GY05_OIDMZ</name>
<dbReference type="InterPro" id="IPR035240">
    <property type="entry name" value="SprT_Zn_ribbon"/>
</dbReference>
<dbReference type="InterPro" id="IPR006640">
    <property type="entry name" value="SprT-like_domain"/>
</dbReference>
<feature type="compositionally biased region" description="Basic and acidic residues" evidence="1">
    <location>
        <begin position="158"/>
        <end position="167"/>
    </location>
</feature>
<dbReference type="OrthoDB" id="20772at2759"/>
<dbReference type="SUPFAM" id="SSF47095">
    <property type="entry name" value="HMG-box"/>
    <property type="match status" value="1"/>
</dbReference>
<feature type="compositionally biased region" description="Acidic residues" evidence="1">
    <location>
        <begin position="95"/>
        <end position="130"/>
    </location>
</feature>
<feature type="region of interest" description="Disordered" evidence="1">
    <location>
        <begin position="92"/>
        <end position="265"/>
    </location>
</feature>
<feature type="compositionally biased region" description="Polar residues" evidence="1">
    <location>
        <begin position="216"/>
        <end position="227"/>
    </location>
</feature>
<feature type="compositionally biased region" description="Basic and acidic residues" evidence="1">
    <location>
        <begin position="199"/>
        <end position="211"/>
    </location>
</feature>
<dbReference type="STRING" id="913774.A0A0C3GY05"/>
<accession>A0A0C3GY05</accession>
<dbReference type="Pfam" id="PF17283">
    <property type="entry name" value="Zn_ribbon_SprT"/>
    <property type="match status" value="1"/>
</dbReference>
<sequence>MDGHELETNEPRIDNATEKESKASDREMRRKRLEALSASVKKTKRVLQPRSDNPLLRPLGRTGDAPIDLLEIIPKSRSQRDIKGVEERNLVNFSDTDEEERVSYDESDGISDFIVDDDDSLREEDSEIEEMPPRQRSARRLVRGRKQVQEEEEEPEDLETKMERLDISDGDIMSNLEDSSSEEDMSSKESDCRVSQPEEAYKESTKPTRDTEEVENTASKANSNTEELFTKEPAVYSNGYQKEGEDACFTTPPPSPRIKPRSLTSPKKIQHIPMTPHRPSMDDFWSQEAVNDWNDEHSPRKAPISQPKKLRSEDLSNARSDQAQLDRATKKAFNAVKDKVAREFLLELDEKMTGGQVSKMAKESGGVEIVWSKTLNSTAGQALWKGVRLEDNTHLPGSKRSPAYVHHATIELAEKVVTNEDRLLNVMAHEFCHLCAIMIDEDRSNAHGTVFKRWAAKCDRHFNHRGVKITTKHNYDIDYKFVWECTNCGIEYERHSKSIDPTRVGCGICLSKLVQTKPKPNPAIARKPNSYQVYVKENMKRIKDENPGSPQKEIMSLVAQEYQKAKALSIRGGRIGEETDLEAVMDVEVGYSQEGTPEAEDDFLDGALGVGITNVVKKLNFVNPFNPLG</sequence>
<keyword evidence="4" id="KW-1185">Reference proteome</keyword>
<reference evidence="4" key="2">
    <citation type="submission" date="2015-01" db="EMBL/GenBank/DDBJ databases">
        <title>Evolutionary Origins and Diversification of the Mycorrhizal Mutualists.</title>
        <authorList>
            <consortium name="DOE Joint Genome Institute"/>
            <consortium name="Mycorrhizal Genomics Consortium"/>
            <person name="Kohler A."/>
            <person name="Kuo A."/>
            <person name="Nagy L.G."/>
            <person name="Floudas D."/>
            <person name="Copeland A."/>
            <person name="Barry K.W."/>
            <person name="Cichocki N."/>
            <person name="Veneault-Fourrey C."/>
            <person name="LaButti K."/>
            <person name="Lindquist E.A."/>
            <person name="Lipzen A."/>
            <person name="Lundell T."/>
            <person name="Morin E."/>
            <person name="Murat C."/>
            <person name="Riley R."/>
            <person name="Ohm R."/>
            <person name="Sun H."/>
            <person name="Tunlid A."/>
            <person name="Henrissat B."/>
            <person name="Grigoriev I.V."/>
            <person name="Hibbett D.S."/>
            <person name="Martin F."/>
        </authorList>
    </citation>
    <scope>NUCLEOTIDE SEQUENCE [LARGE SCALE GENOMIC DNA]</scope>
    <source>
        <strain evidence="4">Zn</strain>
    </source>
</reference>